<proteinExistence type="predicted"/>
<comment type="caution">
    <text evidence="4">The sequence shown here is derived from an EMBL/GenBank/DDBJ whole genome shotgun (WGS) entry which is preliminary data.</text>
</comment>
<evidence type="ECO:0000313" key="5">
    <source>
        <dbReference type="Proteomes" id="UP000035054"/>
    </source>
</evidence>
<dbReference type="InterPro" id="IPR010095">
    <property type="entry name" value="Cas12f1-like_TNB"/>
</dbReference>
<evidence type="ECO:0000259" key="3">
    <source>
        <dbReference type="Pfam" id="PF07282"/>
    </source>
</evidence>
<organism evidence="4 5">
    <name type="scientific">Candidatus Synechococcus spongiarum 142</name>
    <dbReference type="NCBI Taxonomy" id="1608213"/>
    <lineage>
        <taxon>Bacteria</taxon>
        <taxon>Bacillati</taxon>
        <taxon>Cyanobacteriota</taxon>
        <taxon>Cyanophyceae</taxon>
        <taxon>Synechococcales</taxon>
        <taxon>Synechococcaceae</taxon>
        <taxon>Synechococcus</taxon>
    </lineage>
</organism>
<protein>
    <recommendedName>
        <fullName evidence="3">Cas12f1-like TNB domain-containing protein</fullName>
    </recommendedName>
</protein>
<feature type="region of interest" description="Disordered" evidence="2">
    <location>
        <begin position="1"/>
        <end position="27"/>
    </location>
</feature>
<accession>A0A6N3X5S4</accession>
<dbReference type="AlphaFoldDB" id="A0A6N3X5S4"/>
<gene>
    <name evidence="4" type="ORF">TH68_00365</name>
</gene>
<dbReference type="Pfam" id="PF07282">
    <property type="entry name" value="Cas12f1-like_TNB"/>
    <property type="match status" value="1"/>
</dbReference>
<feature type="compositionally biased region" description="Polar residues" evidence="2">
    <location>
        <begin position="1"/>
        <end position="11"/>
    </location>
</feature>
<sequence length="98" mass="10914">MVLEKLNTQGMTARAKGTQEAPGTNVKAKRGLNRSILATGWAEIDEIRQMLAYKTRVVYINPAYTWQGCSRCGHVDTKSRRPSPSFTAQAVAIRTMRT</sequence>
<evidence type="ECO:0000313" key="4">
    <source>
        <dbReference type="EMBL" id="KKZ15431.1"/>
    </source>
</evidence>
<name>A0A6N3X5S4_9SYNE</name>
<dbReference type="EMBL" id="JXUO01000010">
    <property type="protein sequence ID" value="KKZ15431.1"/>
    <property type="molecule type" value="Genomic_DNA"/>
</dbReference>
<dbReference type="Proteomes" id="UP000035054">
    <property type="component" value="Unassembled WGS sequence"/>
</dbReference>
<keyword evidence="1" id="KW-0238">DNA-binding</keyword>
<evidence type="ECO:0000256" key="1">
    <source>
        <dbReference type="ARBA" id="ARBA00023125"/>
    </source>
</evidence>
<dbReference type="GO" id="GO:0003677">
    <property type="term" value="F:DNA binding"/>
    <property type="evidence" value="ECO:0007669"/>
    <property type="project" value="UniProtKB-KW"/>
</dbReference>
<reference evidence="4 5" key="1">
    <citation type="submission" date="2015-01" db="EMBL/GenBank/DDBJ databases">
        <title>Lifestyle Evolution in Cyanobacterial Symbionts of Sponges.</title>
        <authorList>
            <person name="Burgsdorf I."/>
            <person name="Slaby B.M."/>
            <person name="Handley K.M."/>
            <person name="Haber M."/>
            <person name="Blom J."/>
            <person name="Marshall C.W."/>
            <person name="Gilbert J.A."/>
            <person name="Hentschel U."/>
            <person name="Steindler L."/>
        </authorList>
    </citation>
    <scope>NUCLEOTIDE SEQUENCE [LARGE SCALE GENOMIC DNA]</scope>
    <source>
        <strain evidence="4">142</strain>
    </source>
</reference>
<feature type="domain" description="Cas12f1-like TNB" evidence="3">
    <location>
        <begin position="46"/>
        <end position="80"/>
    </location>
</feature>
<evidence type="ECO:0000256" key="2">
    <source>
        <dbReference type="SAM" id="MobiDB-lite"/>
    </source>
</evidence>